<feature type="domain" description="Aminoglycoside phosphotransferase" evidence="7">
    <location>
        <begin position="310"/>
        <end position="392"/>
    </location>
</feature>
<dbReference type="GO" id="GO:0005739">
    <property type="term" value="C:mitochondrion"/>
    <property type="evidence" value="ECO:0007669"/>
    <property type="project" value="UniProtKB-SubCell"/>
</dbReference>
<dbReference type="VEuPathDB" id="FungiDB:ASPWEDRAFT_39644"/>
<evidence type="ECO:0000256" key="2">
    <source>
        <dbReference type="ARBA" id="ARBA00005543"/>
    </source>
</evidence>
<evidence type="ECO:0000256" key="6">
    <source>
        <dbReference type="ARBA" id="ARBA00031849"/>
    </source>
</evidence>
<dbReference type="GeneID" id="63750993"/>
<gene>
    <name evidence="8" type="ORF">ASPWEDRAFT_39644</name>
</gene>
<dbReference type="OrthoDB" id="2831558at2759"/>
<proteinExistence type="inferred from homology"/>
<dbReference type="InterPro" id="IPR011009">
    <property type="entry name" value="Kinase-like_dom_sf"/>
</dbReference>
<reference evidence="9" key="1">
    <citation type="journal article" date="2017" name="Genome Biol.">
        <title>Comparative genomics reveals high biological diversity and specific adaptations in the industrially and medically important fungal genus Aspergillus.</title>
        <authorList>
            <person name="de Vries R.P."/>
            <person name="Riley R."/>
            <person name="Wiebenga A."/>
            <person name="Aguilar-Osorio G."/>
            <person name="Amillis S."/>
            <person name="Uchima C.A."/>
            <person name="Anderluh G."/>
            <person name="Asadollahi M."/>
            <person name="Askin M."/>
            <person name="Barry K."/>
            <person name="Battaglia E."/>
            <person name="Bayram O."/>
            <person name="Benocci T."/>
            <person name="Braus-Stromeyer S.A."/>
            <person name="Caldana C."/>
            <person name="Canovas D."/>
            <person name="Cerqueira G.C."/>
            <person name="Chen F."/>
            <person name="Chen W."/>
            <person name="Choi C."/>
            <person name="Clum A."/>
            <person name="Dos Santos R.A."/>
            <person name="Damasio A.R."/>
            <person name="Diallinas G."/>
            <person name="Emri T."/>
            <person name="Fekete E."/>
            <person name="Flipphi M."/>
            <person name="Freyberg S."/>
            <person name="Gallo A."/>
            <person name="Gournas C."/>
            <person name="Habgood R."/>
            <person name="Hainaut M."/>
            <person name="Harispe M.L."/>
            <person name="Henrissat B."/>
            <person name="Hilden K.S."/>
            <person name="Hope R."/>
            <person name="Hossain A."/>
            <person name="Karabika E."/>
            <person name="Karaffa L."/>
            <person name="Karanyi Z."/>
            <person name="Krasevec N."/>
            <person name="Kuo A."/>
            <person name="Kusch H."/>
            <person name="LaButti K."/>
            <person name="Lagendijk E.L."/>
            <person name="Lapidus A."/>
            <person name="Levasseur A."/>
            <person name="Lindquist E."/>
            <person name="Lipzen A."/>
            <person name="Logrieco A.F."/>
            <person name="MacCabe A."/>
            <person name="Maekelae M.R."/>
            <person name="Malavazi I."/>
            <person name="Melin P."/>
            <person name="Meyer V."/>
            <person name="Mielnichuk N."/>
            <person name="Miskei M."/>
            <person name="Molnar A.P."/>
            <person name="Mule G."/>
            <person name="Ngan C.Y."/>
            <person name="Orejas M."/>
            <person name="Orosz E."/>
            <person name="Ouedraogo J.P."/>
            <person name="Overkamp K.M."/>
            <person name="Park H.-S."/>
            <person name="Perrone G."/>
            <person name="Piumi F."/>
            <person name="Punt P.J."/>
            <person name="Ram A.F."/>
            <person name="Ramon A."/>
            <person name="Rauscher S."/>
            <person name="Record E."/>
            <person name="Riano-Pachon D.M."/>
            <person name="Robert V."/>
            <person name="Roehrig J."/>
            <person name="Ruller R."/>
            <person name="Salamov A."/>
            <person name="Salih N.S."/>
            <person name="Samson R.A."/>
            <person name="Sandor E."/>
            <person name="Sanguinetti M."/>
            <person name="Schuetze T."/>
            <person name="Sepcic K."/>
            <person name="Shelest E."/>
            <person name="Sherlock G."/>
            <person name="Sophianopoulou V."/>
            <person name="Squina F.M."/>
            <person name="Sun H."/>
            <person name="Susca A."/>
            <person name="Todd R.B."/>
            <person name="Tsang A."/>
            <person name="Unkles S.E."/>
            <person name="van de Wiele N."/>
            <person name="van Rossen-Uffink D."/>
            <person name="Oliveira J.V."/>
            <person name="Vesth T.C."/>
            <person name="Visser J."/>
            <person name="Yu J.-H."/>
            <person name="Zhou M."/>
            <person name="Andersen M.R."/>
            <person name="Archer D.B."/>
            <person name="Baker S.E."/>
            <person name="Benoit I."/>
            <person name="Brakhage A.A."/>
            <person name="Braus G.H."/>
            <person name="Fischer R."/>
            <person name="Frisvad J.C."/>
            <person name="Goldman G.H."/>
            <person name="Houbraken J."/>
            <person name="Oakley B."/>
            <person name="Pocsi I."/>
            <person name="Scazzocchio C."/>
            <person name="Seiboth B."/>
            <person name="vanKuyk P.A."/>
            <person name="Wortman J."/>
            <person name="Dyer P.S."/>
            <person name="Grigoriev I.V."/>
        </authorList>
    </citation>
    <scope>NUCLEOTIDE SEQUENCE [LARGE SCALE GENOMIC DNA]</scope>
    <source>
        <strain evidence="9">DTO 134E9</strain>
    </source>
</reference>
<dbReference type="AlphaFoldDB" id="A0A1L9RSM8"/>
<evidence type="ECO:0000259" key="7">
    <source>
        <dbReference type="Pfam" id="PF01636"/>
    </source>
</evidence>
<dbReference type="PANTHER" id="PTHR36091:SF1">
    <property type="entry name" value="ALTERED INHERITANCE OF MITOCHONDRIA PROTEIN 9, MITOCHONDRIAL"/>
    <property type="match status" value="1"/>
</dbReference>
<dbReference type="InterPro" id="IPR002575">
    <property type="entry name" value="Aminoglycoside_PTrfase"/>
</dbReference>
<keyword evidence="4" id="KW-0809">Transit peptide</keyword>
<evidence type="ECO:0000256" key="4">
    <source>
        <dbReference type="ARBA" id="ARBA00022946"/>
    </source>
</evidence>
<evidence type="ECO:0000256" key="3">
    <source>
        <dbReference type="ARBA" id="ARBA00016197"/>
    </source>
</evidence>
<keyword evidence="9" id="KW-1185">Reference proteome</keyword>
<keyword evidence="5" id="KW-0496">Mitochondrion</keyword>
<evidence type="ECO:0000256" key="5">
    <source>
        <dbReference type="ARBA" id="ARBA00023128"/>
    </source>
</evidence>
<dbReference type="Proteomes" id="UP000184383">
    <property type="component" value="Unassembled WGS sequence"/>
</dbReference>
<protein>
    <recommendedName>
        <fullName evidence="3">Altered inheritance of mitochondria protein 9, mitochondrial</fullName>
    </recommendedName>
    <alternativeName>
        <fullName evidence="6">Found in mitochondrial proteome protein 29</fullName>
    </alternativeName>
</protein>
<sequence>MSSVGLQSRILSRHITRKSVLNGLVPSHQRQSMRVFSFFSWGAGQPKSHQPELYQERQNGIDERVTEEDLYRYRKHRWLFNEQHELLKRYVKFNLQQLIKVAVGVSDGARSCTKIVKCSEGLHNKAFILTMDNGMEVFAKLPNPNAGPARYTTASEVATRDLLRDVYKIPVPRVLAWSSDPRNPVEAEYIIEEKAPGVRLGSVWHQWPRETKLKLIMQIADIENTLTNISFPRHGSIYFKDDLRELVGHAEHIDMDNSSEDLQHFSIGPLTSAELWNGGRGDMKLDRGPWQNAVEYTQALGRNEISWIEKHAKPRMNYHRSSQSPENPGDGLALLKQYMDVAPYLVPTDKAASSNILWHPDLHLDNVFVNPDTHTITRIVDWQSACVAPLFYQSSVPRMFRHTGPVAEGWVVPQRPEDFESLSDEEQNKIDADLESQIIHKYYEAQVYKRAPLHWAVLQQKSIPAIRKPVWLVNGIWESRDLFFLRDALIELVADWDDIFNGQPCPITFTEEELDMHVKEDENMNGVGQMLALFRDQGVLPVDGMVEAEDYEVAKENCSKFKDVFINLSKDEEERNLFERLWPYKEDE</sequence>
<dbReference type="Gene3D" id="3.90.1200.10">
    <property type="match status" value="1"/>
</dbReference>
<dbReference type="RefSeq" id="XP_040691608.1">
    <property type="nucleotide sequence ID" value="XM_040835145.1"/>
</dbReference>
<evidence type="ECO:0000256" key="1">
    <source>
        <dbReference type="ARBA" id="ARBA00004173"/>
    </source>
</evidence>
<dbReference type="InterPro" id="IPR051035">
    <property type="entry name" value="Mito_inheritance_9"/>
</dbReference>
<evidence type="ECO:0000313" key="9">
    <source>
        <dbReference type="Proteomes" id="UP000184383"/>
    </source>
</evidence>
<dbReference type="SUPFAM" id="SSF56112">
    <property type="entry name" value="Protein kinase-like (PK-like)"/>
    <property type="match status" value="1"/>
</dbReference>
<comment type="similarity">
    <text evidence="2">Belongs to the AIM9 family.</text>
</comment>
<dbReference type="PANTHER" id="PTHR36091">
    <property type="entry name" value="ALTERED INHERITANCE OF MITOCHONDRIA PROTEIN 9, MITOCHONDRIAL"/>
    <property type="match status" value="1"/>
</dbReference>
<comment type="subcellular location">
    <subcellularLocation>
        <location evidence="1">Mitochondrion</location>
    </subcellularLocation>
</comment>
<organism evidence="8 9">
    <name type="scientific">Aspergillus wentii DTO 134E9</name>
    <dbReference type="NCBI Taxonomy" id="1073089"/>
    <lineage>
        <taxon>Eukaryota</taxon>
        <taxon>Fungi</taxon>
        <taxon>Dikarya</taxon>
        <taxon>Ascomycota</taxon>
        <taxon>Pezizomycotina</taxon>
        <taxon>Eurotiomycetes</taxon>
        <taxon>Eurotiomycetidae</taxon>
        <taxon>Eurotiales</taxon>
        <taxon>Aspergillaceae</taxon>
        <taxon>Aspergillus</taxon>
        <taxon>Aspergillus subgen. Cremei</taxon>
    </lineage>
</organism>
<name>A0A1L9RSM8_ASPWE</name>
<dbReference type="Pfam" id="PF01636">
    <property type="entry name" value="APH"/>
    <property type="match status" value="1"/>
</dbReference>
<dbReference type="EMBL" id="KV878211">
    <property type="protein sequence ID" value="OJJ37932.1"/>
    <property type="molecule type" value="Genomic_DNA"/>
</dbReference>
<evidence type="ECO:0000313" key="8">
    <source>
        <dbReference type="EMBL" id="OJJ37932.1"/>
    </source>
</evidence>
<accession>A0A1L9RSM8</accession>